<comment type="subcellular location">
    <subcellularLocation>
        <location evidence="1">Cell envelope</location>
    </subcellularLocation>
</comment>
<accession>A0A7S3KXY8</accession>
<evidence type="ECO:0000256" key="2">
    <source>
        <dbReference type="ARBA" id="ARBA00022614"/>
    </source>
</evidence>
<keyword evidence="2" id="KW-0433">Leucine-rich repeat</keyword>
<evidence type="ECO:0000256" key="3">
    <source>
        <dbReference type="ARBA" id="ARBA00022737"/>
    </source>
</evidence>
<dbReference type="InterPro" id="IPR001611">
    <property type="entry name" value="Leu-rich_rpt"/>
</dbReference>
<dbReference type="EMBL" id="HBIM01003069">
    <property type="protein sequence ID" value="CAE0404550.1"/>
    <property type="molecule type" value="Transcribed_RNA"/>
</dbReference>
<evidence type="ECO:0000256" key="4">
    <source>
        <dbReference type="ARBA" id="ARBA00023136"/>
    </source>
</evidence>
<dbReference type="Pfam" id="PF00560">
    <property type="entry name" value="LRR_1"/>
    <property type="match status" value="5"/>
</dbReference>
<keyword evidence="4" id="KW-0472">Membrane</keyword>
<gene>
    <name evidence="5" type="ORF">ACOF00016_LOCUS2665</name>
</gene>
<proteinExistence type="predicted"/>
<dbReference type="InterPro" id="IPR032675">
    <property type="entry name" value="LRR_dom_sf"/>
</dbReference>
<protein>
    <recommendedName>
        <fullName evidence="6">L domain-like protein</fullName>
    </recommendedName>
</protein>
<dbReference type="AlphaFoldDB" id="A0A7S3KXY8"/>
<sequence>MATLYFSLDGDRWIQNENWLSEVDECEWFSRVNRGVCAAPRRRRLQRETDKFSRMRRLVLYYNNLRGTIPPEVGLLTDLEEIYLEGGPLDTISGRLPTELSHLTALEEIHLANNKLSGSIPPEFRGWSELKFVDMSNNELGGSLSDDLLSGWTHLTELNLASNRLSGKLPNIWPLPLEFLDLEKNSMTGAVPPSIGVLQDLRLLRLDHNEFTSLPTDVVSLESLEDLSMTHNRLRGQILSELGFLPRLRSLRLGNNSLTGTIPPELGELIRLVTILDLSRNDLKGPIPTELGQINDRLRSINLSGNRLSGKIPESLSALDRLAEIRLDKNDLTGSVPNDLCKVWDRTRTTVYADCAEVDCPCCNHCCTDGVGCICRYAGDPDLAWRCA</sequence>
<dbReference type="SMART" id="SM00369">
    <property type="entry name" value="LRR_TYP"/>
    <property type="match status" value="3"/>
</dbReference>
<dbReference type="InterPro" id="IPR003591">
    <property type="entry name" value="Leu-rich_rpt_typical-subtyp"/>
</dbReference>
<dbReference type="FunFam" id="3.80.10.10:FF:000095">
    <property type="entry name" value="LRR receptor-like serine/threonine-protein kinase GSO1"/>
    <property type="match status" value="1"/>
</dbReference>
<name>A0A7S3KXY8_9STRA</name>
<dbReference type="InterPro" id="IPR051848">
    <property type="entry name" value="PGIP"/>
</dbReference>
<dbReference type="PANTHER" id="PTHR48059">
    <property type="entry name" value="POLYGALACTURONASE INHIBITOR 1"/>
    <property type="match status" value="1"/>
</dbReference>
<dbReference type="Gene3D" id="3.80.10.10">
    <property type="entry name" value="Ribonuclease Inhibitor"/>
    <property type="match status" value="2"/>
</dbReference>
<organism evidence="5">
    <name type="scientific">Amphora coffeiformis</name>
    <dbReference type="NCBI Taxonomy" id="265554"/>
    <lineage>
        <taxon>Eukaryota</taxon>
        <taxon>Sar</taxon>
        <taxon>Stramenopiles</taxon>
        <taxon>Ochrophyta</taxon>
        <taxon>Bacillariophyta</taxon>
        <taxon>Bacillariophyceae</taxon>
        <taxon>Bacillariophycidae</taxon>
        <taxon>Thalassiophysales</taxon>
        <taxon>Catenulaceae</taxon>
        <taxon>Amphora</taxon>
    </lineage>
</organism>
<evidence type="ECO:0000256" key="1">
    <source>
        <dbReference type="ARBA" id="ARBA00004196"/>
    </source>
</evidence>
<dbReference type="PROSITE" id="PS51450">
    <property type="entry name" value="LRR"/>
    <property type="match status" value="1"/>
</dbReference>
<keyword evidence="3" id="KW-0677">Repeat</keyword>
<dbReference type="SUPFAM" id="SSF52047">
    <property type="entry name" value="RNI-like"/>
    <property type="match status" value="1"/>
</dbReference>
<dbReference type="PANTHER" id="PTHR48059:SF30">
    <property type="entry name" value="OS06G0587000 PROTEIN"/>
    <property type="match status" value="1"/>
</dbReference>
<reference evidence="5" key="1">
    <citation type="submission" date="2021-01" db="EMBL/GenBank/DDBJ databases">
        <authorList>
            <person name="Corre E."/>
            <person name="Pelletier E."/>
            <person name="Niang G."/>
            <person name="Scheremetjew M."/>
            <person name="Finn R."/>
            <person name="Kale V."/>
            <person name="Holt S."/>
            <person name="Cochrane G."/>
            <person name="Meng A."/>
            <person name="Brown T."/>
            <person name="Cohen L."/>
        </authorList>
    </citation>
    <scope>NUCLEOTIDE SEQUENCE</scope>
    <source>
        <strain evidence="5">CCMP127</strain>
    </source>
</reference>
<evidence type="ECO:0000313" key="5">
    <source>
        <dbReference type="EMBL" id="CAE0404550.1"/>
    </source>
</evidence>
<evidence type="ECO:0008006" key="6">
    <source>
        <dbReference type="Google" id="ProtNLM"/>
    </source>
</evidence>